<dbReference type="RefSeq" id="WP_377177398.1">
    <property type="nucleotide sequence ID" value="NZ_JBHTMY010000002.1"/>
</dbReference>
<dbReference type="Pfam" id="PF18962">
    <property type="entry name" value="Por_Secre_tail"/>
    <property type="match status" value="1"/>
</dbReference>
<sequence>MKKLQITVFFLFLITLQTYCQQTHSSQKKELGQNIDLVPKFALSGKDIVPLKSSFSKSNLTVFGFLPYWEYADAKTNLKYELLTHIALFDFMTNSKGEITNPSGWPWTDIINNAHSVGTKTILTLTNFGGAEDPAEVVHKILTEPVAQNTLKLNIKSLILTYQLDGVNVDFEGLNTADRGALLNDFMKDLTEFIHTELPGKEVSFDGPAVNWGGWDLDGLCDAVDYLIIMAYDYNGGWSSKTGAVSPLVHPSGGISVTKSLTNDYQAPLLKNPNKLILGVPYYGKYWTTSTGLANSAVIKYIRSTFYKTAADEAISKGGFIWNDDSQTPWYKWLNGEWNQVWQDNEQSLSKKYDLALQENLGGIGIWALNYDGDKPELWDLISAKFFNQLSVDHLESSALSVFPNPSNGKFFIHSSKNLAINSIAVYNPFGQKIPIELINNSFDLSAFSNGIYFVRLHDDQGSISQIKILNQ</sequence>
<proteinExistence type="predicted"/>
<dbReference type="PROSITE" id="PS51910">
    <property type="entry name" value="GH18_2"/>
    <property type="match status" value="1"/>
</dbReference>
<keyword evidence="3" id="KW-0326">Glycosidase</keyword>
<dbReference type="SUPFAM" id="SSF51445">
    <property type="entry name" value="(Trans)glycosidases"/>
    <property type="match status" value="1"/>
</dbReference>
<evidence type="ECO:0000256" key="2">
    <source>
        <dbReference type="ARBA" id="ARBA00022801"/>
    </source>
</evidence>
<dbReference type="InterPro" id="IPR026444">
    <property type="entry name" value="Secre_tail"/>
</dbReference>
<dbReference type="Proteomes" id="UP001597201">
    <property type="component" value="Unassembled WGS sequence"/>
</dbReference>
<name>A0ABW3Y2H0_9FLAO</name>
<dbReference type="SMART" id="SM00636">
    <property type="entry name" value="Glyco_18"/>
    <property type="match status" value="1"/>
</dbReference>
<dbReference type="InterPro" id="IPR011583">
    <property type="entry name" value="Chitinase_II/V-like_cat"/>
</dbReference>
<evidence type="ECO:0000256" key="1">
    <source>
        <dbReference type="ARBA" id="ARBA00022729"/>
    </source>
</evidence>
<evidence type="ECO:0000313" key="6">
    <source>
        <dbReference type="Proteomes" id="UP001597201"/>
    </source>
</evidence>
<dbReference type="InterPro" id="IPR001223">
    <property type="entry name" value="Glyco_hydro18_cat"/>
</dbReference>
<reference evidence="6" key="1">
    <citation type="journal article" date="2019" name="Int. J. Syst. Evol. Microbiol.">
        <title>The Global Catalogue of Microorganisms (GCM) 10K type strain sequencing project: providing services to taxonomists for standard genome sequencing and annotation.</title>
        <authorList>
            <consortium name="The Broad Institute Genomics Platform"/>
            <consortium name="The Broad Institute Genome Sequencing Center for Infectious Disease"/>
            <person name="Wu L."/>
            <person name="Ma J."/>
        </authorList>
    </citation>
    <scope>NUCLEOTIDE SEQUENCE [LARGE SCALE GENOMIC DNA]</scope>
    <source>
        <strain evidence="6">CCUG 61485</strain>
    </source>
</reference>
<keyword evidence="1" id="KW-0732">Signal</keyword>
<dbReference type="PANTHER" id="PTHR46290">
    <property type="entry name" value="DI-N-ACETYLCHITOBIASE"/>
    <property type="match status" value="1"/>
</dbReference>
<dbReference type="Gene3D" id="3.10.50.10">
    <property type="match status" value="1"/>
</dbReference>
<keyword evidence="6" id="KW-1185">Reference proteome</keyword>
<gene>
    <name evidence="5" type="ORF">ACFQ39_06900</name>
</gene>
<dbReference type="InterPro" id="IPR051887">
    <property type="entry name" value="GH18_Domain-Containing"/>
</dbReference>
<dbReference type="EMBL" id="JBHTMY010000002">
    <property type="protein sequence ID" value="MFD1315341.1"/>
    <property type="molecule type" value="Genomic_DNA"/>
</dbReference>
<dbReference type="NCBIfam" id="TIGR04183">
    <property type="entry name" value="Por_Secre_tail"/>
    <property type="match status" value="1"/>
</dbReference>
<dbReference type="Gene3D" id="3.20.20.80">
    <property type="entry name" value="Glycosidases"/>
    <property type="match status" value="1"/>
</dbReference>
<accession>A0ABW3Y2H0</accession>
<dbReference type="PANTHER" id="PTHR46290:SF1">
    <property type="entry name" value="DI-N-ACETYLCHITOBIASE"/>
    <property type="match status" value="1"/>
</dbReference>
<protein>
    <submittedName>
        <fullName evidence="5">Glycosyl hydrolase family 18 protein</fullName>
    </submittedName>
</protein>
<evidence type="ECO:0000259" key="4">
    <source>
        <dbReference type="PROSITE" id="PS51910"/>
    </source>
</evidence>
<keyword evidence="2 5" id="KW-0378">Hydrolase</keyword>
<evidence type="ECO:0000256" key="3">
    <source>
        <dbReference type="ARBA" id="ARBA00023295"/>
    </source>
</evidence>
<dbReference type="GO" id="GO:0016787">
    <property type="term" value="F:hydrolase activity"/>
    <property type="evidence" value="ECO:0007669"/>
    <property type="project" value="UniProtKB-KW"/>
</dbReference>
<dbReference type="InterPro" id="IPR017853">
    <property type="entry name" value="GH"/>
</dbReference>
<dbReference type="InterPro" id="IPR029070">
    <property type="entry name" value="Chitinase_insertion_sf"/>
</dbReference>
<evidence type="ECO:0000313" key="5">
    <source>
        <dbReference type="EMBL" id="MFD1315341.1"/>
    </source>
</evidence>
<comment type="caution">
    <text evidence="5">The sequence shown here is derived from an EMBL/GenBank/DDBJ whole genome shotgun (WGS) entry which is preliminary data.</text>
</comment>
<feature type="domain" description="GH18" evidence="4">
    <location>
        <begin position="63"/>
        <end position="389"/>
    </location>
</feature>
<dbReference type="Pfam" id="PF00704">
    <property type="entry name" value="Glyco_hydro_18"/>
    <property type="match status" value="1"/>
</dbReference>
<organism evidence="5 6">
    <name type="scientific">Namhaeicola litoreus</name>
    <dbReference type="NCBI Taxonomy" id="1052145"/>
    <lineage>
        <taxon>Bacteria</taxon>
        <taxon>Pseudomonadati</taxon>
        <taxon>Bacteroidota</taxon>
        <taxon>Flavobacteriia</taxon>
        <taxon>Flavobacteriales</taxon>
        <taxon>Flavobacteriaceae</taxon>
        <taxon>Namhaeicola</taxon>
    </lineage>
</organism>